<evidence type="ECO:0000313" key="4">
    <source>
        <dbReference type="EMBL" id="WEK38391.1"/>
    </source>
</evidence>
<dbReference type="PROSITE" id="PS50110">
    <property type="entry name" value="RESPONSE_REGULATORY"/>
    <property type="match status" value="1"/>
</dbReference>
<dbReference type="PROSITE" id="PS50930">
    <property type="entry name" value="HTH_LYTTR"/>
    <property type="match status" value="1"/>
</dbReference>
<feature type="domain" description="HTH LytTR-type" evidence="3">
    <location>
        <begin position="144"/>
        <end position="251"/>
    </location>
</feature>
<proteinExistence type="predicted"/>
<dbReference type="PANTHER" id="PTHR37299:SF1">
    <property type="entry name" value="STAGE 0 SPORULATION PROTEIN A HOMOLOG"/>
    <property type="match status" value="1"/>
</dbReference>
<evidence type="ECO:0000256" key="1">
    <source>
        <dbReference type="PROSITE-ProRule" id="PRU00169"/>
    </source>
</evidence>
<dbReference type="SUPFAM" id="SSF52172">
    <property type="entry name" value="CheY-like"/>
    <property type="match status" value="1"/>
</dbReference>
<name>A0AAJ6BKF2_9BACT</name>
<reference evidence="4" key="1">
    <citation type="submission" date="2023-03" db="EMBL/GenBank/DDBJ databases">
        <title>Andean soil-derived lignocellulolytic bacterial consortium as a source of novel taxa and putative plastic-active enzymes.</title>
        <authorList>
            <person name="Diaz-Garcia L."/>
            <person name="Chuvochina M."/>
            <person name="Feuerriegel G."/>
            <person name="Bunk B."/>
            <person name="Sproer C."/>
            <person name="Streit W.R."/>
            <person name="Rodriguez L.M."/>
            <person name="Overmann J."/>
            <person name="Jimenez D.J."/>
        </authorList>
    </citation>
    <scope>NUCLEOTIDE SEQUENCE</scope>
    <source>
        <strain evidence="4">MAG 7</strain>
    </source>
</reference>
<evidence type="ECO:0000313" key="5">
    <source>
        <dbReference type="Proteomes" id="UP001220610"/>
    </source>
</evidence>
<keyword evidence="1" id="KW-0597">Phosphoprotein</keyword>
<gene>
    <name evidence="4" type="ORF">P0Y53_12870</name>
</gene>
<dbReference type="SMART" id="SM00850">
    <property type="entry name" value="LytTR"/>
    <property type="match status" value="1"/>
</dbReference>
<keyword evidence="4" id="KW-0238">DNA-binding</keyword>
<dbReference type="PANTHER" id="PTHR37299">
    <property type="entry name" value="TRANSCRIPTIONAL REGULATOR-RELATED"/>
    <property type="match status" value="1"/>
</dbReference>
<dbReference type="InterPro" id="IPR011006">
    <property type="entry name" value="CheY-like_superfamily"/>
</dbReference>
<dbReference type="GO" id="GO:0000156">
    <property type="term" value="F:phosphorelay response regulator activity"/>
    <property type="evidence" value="ECO:0007669"/>
    <property type="project" value="InterPro"/>
</dbReference>
<dbReference type="Pfam" id="PF04397">
    <property type="entry name" value="LytTR"/>
    <property type="match status" value="1"/>
</dbReference>
<dbReference type="AlphaFoldDB" id="A0AAJ6BKF2"/>
<organism evidence="4 5">
    <name type="scientific">Candidatus Pseudobacter hemicellulosilyticus</name>
    <dbReference type="NCBI Taxonomy" id="3121375"/>
    <lineage>
        <taxon>Bacteria</taxon>
        <taxon>Pseudomonadati</taxon>
        <taxon>Bacteroidota</taxon>
        <taxon>Chitinophagia</taxon>
        <taxon>Chitinophagales</taxon>
        <taxon>Chitinophagaceae</taxon>
        <taxon>Pseudobacter</taxon>
    </lineage>
</organism>
<evidence type="ECO:0000259" key="2">
    <source>
        <dbReference type="PROSITE" id="PS50110"/>
    </source>
</evidence>
<dbReference type="Pfam" id="PF00072">
    <property type="entry name" value="Response_reg"/>
    <property type="match status" value="1"/>
</dbReference>
<protein>
    <submittedName>
        <fullName evidence="4">LytTR family DNA-binding domain-containing protein</fullName>
    </submittedName>
</protein>
<dbReference type="InterPro" id="IPR001789">
    <property type="entry name" value="Sig_transdc_resp-reg_receiver"/>
</dbReference>
<dbReference type="Gene3D" id="2.40.50.1020">
    <property type="entry name" value="LytTr DNA-binding domain"/>
    <property type="match status" value="1"/>
</dbReference>
<dbReference type="EMBL" id="CP119311">
    <property type="protein sequence ID" value="WEK38391.1"/>
    <property type="molecule type" value="Genomic_DNA"/>
</dbReference>
<evidence type="ECO:0000259" key="3">
    <source>
        <dbReference type="PROSITE" id="PS50930"/>
    </source>
</evidence>
<dbReference type="FunFam" id="3.40.50.2300:FF:000361">
    <property type="entry name" value="Two-component system response regulator"/>
    <property type="match status" value="1"/>
</dbReference>
<sequence>MINRILIIEDEQINADRLQRLIRTIRPGATVIGVLESITDSMAWFNSRQQADVVLMDVRLSDGISFDILDKVTIHCPIIFTTAYDEYAVRAFKYNSIDYLLKPIEQEELEAAFDKLDLLTANPPPVSFEGLLSSLRPKEYRTRFLLPYRDGYKTVLVSETAYFYSELKITRARLHNGKEEILPQTLEELEQELDPKYFFRANRQFIIHIDAVRQLFNYFNGKLKIELKDHPETEVIVSREKAHLLKKWMDF</sequence>
<feature type="domain" description="Response regulatory" evidence="2">
    <location>
        <begin position="4"/>
        <end position="117"/>
    </location>
</feature>
<dbReference type="GO" id="GO:0003677">
    <property type="term" value="F:DNA binding"/>
    <property type="evidence" value="ECO:0007669"/>
    <property type="project" value="UniProtKB-KW"/>
</dbReference>
<dbReference type="SMART" id="SM00448">
    <property type="entry name" value="REC"/>
    <property type="match status" value="1"/>
</dbReference>
<accession>A0AAJ6BKF2</accession>
<dbReference type="InterPro" id="IPR046947">
    <property type="entry name" value="LytR-like"/>
</dbReference>
<dbReference type="Gene3D" id="3.40.50.2300">
    <property type="match status" value="1"/>
</dbReference>
<feature type="modified residue" description="4-aspartylphosphate" evidence="1">
    <location>
        <position position="57"/>
    </location>
</feature>
<dbReference type="InterPro" id="IPR007492">
    <property type="entry name" value="LytTR_DNA-bd_dom"/>
</dbReference>
<dbReference type="Proteomes" id="UP001220610">
    <property type="component" value="Chromosome"/>
</dbReference>